<name>A0A3L8SJG4_CHLGU</name>
<sequence length="123" mass="12532">AESRSAPPIPGTGRGAAPASGTGPSSLRARLPPGAAERAPAPAAPTDPAAALRSPPGAQHPGCALTGLVVPFRTAGCGPVLRWETTVRRHSWDDLGEHRWVPESGPRLLQAPSNTSNTPLPTS</sequence>
<feature type="compositionally biased region" description="Polar residues" evidence="1">
    <location>
        <begin position="111"/>
        <end position="123"/>
    </location>
</feature>
<comment type="caution">
    <text evidence="2">The sequence shown here is derived from an EMBL/GenBank/DDBJ whole genome shotgun (WGS) entry which is preliminary data.</text>
</comment>
<dbReference type="Proteomes" id="UP000276834">
    <property type="component" value="Unassembled WGS sequence"/>
</dbReference>
<proteinExistence type="predicted"/>
<evidence type="ECO:0000256" key="1">
    <source>
        <dbReference type="SAM" id="MobiDB-lite"/>
    </source>
</evidence>
<feature type="region of interest" description="Disordered" evidence="1">
    <location>
        <begin position="97"/>
        <end position="123"/>
    </location>
</feature>
<reference evidence="2 3" key="1">
    <citation type="journal article" date="2018" name="Proc. R. Soc. B">
        <title>A non-coding region near Follistatin controls head colour polymorphism in the Gouldian finch.</title>
        <authorList>
            <person name="Toomey M.B."/>
            <person name="Marques C.I."/>
            <person name="Andrade P."/>
            <person name="Araujo P.M."/>
            <person name="Sabatino S."/>
            <person name="Gazda M.A."/>
            <person name="Afonso S."/>
            <person name="Lopes R.J."/>
            <person name="Corbo J.C."/>
            <person name="Carneiro M."/>
        </authorList>
    </citation>
    <scope>NUCLEOTIDE SEQUENCE [LARGE SCALE GENOMIC DNA]</scope>
    <source>
        <strain evidence="2">Red01</strain>
        <tissue evidence="2">Muscle</tissue>
    </source>
</reference>
<evidence type="ECO:0000313" key="3">
    <source>
        <dbReference type="Proteomes" id="UP000276834"/>
    </source>
</evidence>
<protein>
    <submittedName>
        <fullName evidence="2">Uncharacterized protein</fullName>
    </submittedName>
</protein>
<dbReference type="AlphaFoldDB" id="A0A3L8SJG4"/>
<feature type="compositionally biased region" description="Low complexity" evidence="1">
    <location>
        <begin position="27"/>
        <end position="53"/>
    </location>
</feature>
<dbReference type="EMBL" id="QUSF01000018">
    <property type="protein sequence ID" value="RLW02498.1"/>
    <property type="molecule type" value="Genomic_DNA"/>
</dbReference>
<feature type="region of interest" description="Disordered" evidence="1">
    <location>
        <begin position="1"/>
        <end position="62"/>
    </location>
</feature>
<organism evidence="2 3">
    <name type="scientific">Chloebia gouldiae</name>
    <name type="common">Gouldian finch</name>
    <name type="synonym">Erythrura gouldiae</name>
    <dbReference type="NCBI Taxonomy" id="44316"/>
    <lineage>
        <taxon>Eukaryota</taxon>
        <taxon>Metazoa</taxon>
        <taxon>Chordata</taxon>
        <taxon>Craniata</taxon>
        <taxon>Vertebrata</taxon>
        <taxon>Euteleostomi</taxon>
        <taxon>Archelosauria</taxon>
        <taxon>Archosauria</taxon>
        <taxon>Dinosauria</taxon>
        <taxon>Saurischia</taxon>
        <taxon>Theropoda</taxon>
        <taxon>Coelurosauria</taxon>
        <taxon>Aves</taxon>
        <taxon>Neognathae</taxon>
        <taxon>Neoaves</taxon>
        <taxon>Telluraves</taxon>
        <taxon>Australaves</taxon>
        <taxon>Passeriformes</taxon>
        <taxon>Passeroidea</taxon>
        <taxon>Passeridae</taxon>
        <taxon>Chloebia</taxon>
    </lineage>
</organism>
<accession>A0A3L8SJG4</accession>
<feature type="non-terminal residue" evidence="2">
    <location>
        <position position="1"/>
    </location>
</feature>
<gene>
    <name evidence="2" type="ORF">DV515_00007058</name>
</gene>
<evidence type="ECO:0000313" key="2">
    <source>
        <dbReference type="EMBL" id="RLW02498.1"/>
    </source>
</evidence>
<keyword evidence="3" id="KW-1185">Reference proteome</keyword>